<evidence type="ECO:0000256" key="5">
    <source>
        <dbReference type="ARBA" id="ARBA00049534"/>
    </source>
</evidence>
<dbReference type="Pfam" id="PF04960">
    <property type="entry name" value="Glutaminase"/>
    <property type="match status" value="1"/>
</dbReference>
<gene>
    <name evidence="7" type="primary">glsA</name>
    <name evidence="8" type="ORF">BJY28_002146</name>
</gene>
<evidence type="ECO:0000256" key="3">
    <source>
        <dbReference type="ARBA" id="ARBA00012918"/>
    </source>
</evidence>
<evidence type="ECO:0000256" key="1">
    <source>
        <dbReference type="ARBA" id="ARBA00011076"/>
    </source>
</evidence>
<evidence type="ECO:0000256" key="2">
    <source>
        <dbReference type="ARBA" id="ARBA00011881"/>
    </source>
</evidence>
<organism evidence="8 9">
    <name type="scientific">Janibacter alkaliphilus</name>
    <dbReference type="NCBI Taxonomy" id="1069963"/>
    <lineage>
        <taxon>Bacteria</taxon>
        <taxon>Bacillati</taxon>
        <taxon>Actinomycetota</taxon>
        <taxon>Actinomycetes</taxon>
        <taxon>Micrococcales</taxon>
        <taxon>Intrasporangiaceae</taxon>
        <taxon>Janibacter</taxon>
    </lineage>
</organism>
<dbReference type="EMBL" id="JACBZX010000001">
    <property type="protein sequence ID" value="NYG37677.1"/>
    <property type="molecule type" value="Genomic_DNA"/>
</dbReference>
<evidence type="ECO:0000313" key="9">
    <source>
        <dbReference type="Proteomes" id="UP000592181"/>
    </source>
</evidence>
<dbReference type="PANTHER" id="PTHR12544">
    <property type="entry name" value="GLUTAMINASE"/>
    <property type="match status" value="1"/>
</dbReference>
<dbReference type="RefSeq" id="WP_179463009.1">
    <property type="nucleotide sequence ID" value="NZ_JACBZX010000001.1"/>
</dbReference>
<name>A0A852X5G2_9MICO</name>
<comment type="similarity">
    <text evidence="1 7">Belongs to the glutaminase family.</text>
</comment>
<feature type="binding site" evidence="7">
    <location>
        <position position="162"/>
    </location>
    <ligand>
        <name>substrate</name>
    </ligand>
</feature>
<dbReference type="InterPro" id="IPR036513">
    <property type="entry name" value="STAS_dom_sf"/>
</dbReference>
<feature type="binding site" evidence="7">
    <location>
        <position position="155"/>
    </location>
    <ligand>
        <name>substrate</name>
    </ligand>
</feature>
<dbReference type="InterPro" id="IPR015868">
    <property type="entry name" value="Glutaminase"/>
</dbReference>
<accession>A0A852X5G2</accession>
<dbReference type="Gene3D" id="3.30.750.24">
    <property type="entry name" value="STAS domain"/>
    <property type="match status" value="1"/>
</dbReference>
<dbReference type="PANTHER" id="PTHR12544:SF29">
    <property type="entry name" value="GLUTAMINASE"/>
    <property type="match status" value="1"/>
</dbReference>
<evidence type="ECO:0000256" key="6">
    <source>
        <dbReference type="ARBA" id="ARBA00070405"/>
    </source>
</evidence>
<feature type="binding site" evidence="7">
    <location>
        <position position="256"/>
    </location>
    <ligand>
        <name>substrate</name>
    </ligand>
</feature>
<dbReference type="SUPFAM" id="SSF56601">
    <property type="entry name" value="beta-lactamase/transpeptidase-like"/>
    <property type="match status" value="1"/>
</dbReference>
<dbReference type="GO" id="GO:0004359">
    <property type="term" value="F:glutaminase activity"/>
    <property type="evidence" value="ECO:0007669"/>
    <property type="project" value="UniProtKB-UniRule"/>
</dbReference>
<reference evidence="8 9" key="1">
    <citation type="submission" date="2020-07" db="EMBL/GenBank/DDBJ databases">
        <title>Sequencing the genomes of 1000 actinobacteria strains.</title>
        <authorList>
            <person name="Klenk H.-P."/>
        </authorList>
    </citation>
    <scope>NUCLEOTIDE SEQUENCE [LARGE SCALE GENOMIC DNA]</scope>
    <source>
        <strain evidence="8 9">DSM 24723</strain>
    </source>
</reference>
<dbReference type="InterPro" id="IPR012338">
    <property type="entry name" value="Beta-lactam/transpept-like"/>
</dbReference>
<dbReference type="GO" id="GO:0006543">
    <property type="term" value="P:L-glutamine catabolic process"/>
    <property type="evidence" value="ECO:0007669"/>
    <property type="project" value="TreeGrafter"/>
</dbReference>
<dbReference type="EC" id="3.5.1.2" evidence="3 7"/>
<feature type="binding site" evidence="7">
    <location>
        <position position="64"/>
    </location>
    <ligand>
        <name>substrate</name>
    </ligand>
</feature>
<dbReference type="GO" id="GO:0006537">
    <property type="term" value="P:glutamate biosynthetic process"/>
    <property type="evidence" value="ECO:0007669"/>
    <property type="project" value="TreeGrafter"/>
</dbReference>
<feature type="binding site" evidence="7">
    <location>
        <position position="186"/>
    </location>
    <ligand>
        <name>substrate</name>
    </ligand>
</feature>
<comment type="subunit">
    <text evidence="2 7">Homotetramer.</text>
</comment>
<dbReference type="Gene3D" id="3.40.710.10">
    <property type="entry name" value="DD-peptidase/beta-lactamase superfamily"/>
    <property type="match status" value="1"/>
</dbReference>
<keyword evidence="7" id="KW-0007">Acetylation</keyword>
<protein>
    <recommendedName>
        <fullName evidence="6 7">Glutaminase</fullName>
        <ecNumber evidence="3 7">3.5.1.2</ecNumber>
    </recommendedName>
</protein>
<dbReference type="HAMAP" id="MF_00313">
    <property type="entry name" value="Glutaminase"/>
    <property type="match status" value="1"/>
</dbReference>
<evidence type="ECO:0000256" key="7">
    <source>
        <dbReference type="HAMAP-Rule" id="MF_00313"/>
    </source>
</evidence>
<feature type="binding site" evidence="7">
    <location>
        <position position="114"/>
    </location>
    <ligand>
        <name>substrate</name>
    </ligand>
</feature>
<proteinExistence type="inferred from homology"/>
<keyword evidence="9" id="KW-1185">Reference proteome</keyword>
<dbReference type="NCBIfam" id="NF002134">
    <property type="entry name" value="PRK00971.1-4"/>
    <property type="match status" value="1"/>
</dbReference>
<dbReference type="FunFam" id="3.40.710.10:FF:000005">
    <property type="entry name" value="Glutaminase"/>
    <property type="match status" value="1"/>
</dbReference>
<evidence type="ECO:0000256" key="4">
    <source>
        <dbReference type="ARBA" id="ARBA00022801"/>
    </source>
</evidence>
<comment type="catalytic activity">
    <reaction evidence="5 7">
        <text>L-glutamine + H2O = L-glutamate + NH4(+)</text>
        <dbReference type="Rhea" id="RHEA:15889"/>
        <dbReference type="ChEBI" id="CHEBI:15377"/>
        <dbReference type="ChEBI" id="CHEBI:28938"/>
        <dbReference type="ChEBI" id="CHEBI:29985"/>
        <dbReference type="ChEBI" id="CHEBI:58359"/>
        <dbReference type="EC" id="3.5.1.2"/>
    </reaction>
</comment>
<sequence length="421" mass="44984">MRSPILDYLDEIIEKTAEVTGGAPADYIPELAAADPDRVAIAMCTVSGTVYAVGDAEDLFTIQSMSKPFAYGLAIEQRGLDEVLEHVGVEPSGDAFNELSLDPENGRPLNPMINAGAITTHSLMCTTDPVDRLLTLIGAMVERPVEVDEKVAASEQSEASRNLGLAYLLDAQGVLASPPQDAVSGYIRQCSTSVTVRDLALMAATLANGGVQPNTGERVLGRRTTRQVLSVMASCGMYDAAGDWFTAVGIPAKSGVAGGIIGVLPGQVGLAVFSPRLDAHGNSARGVKMMELLSEDMDLHLMDPGRPARTAVRARHTRRIGEEDATVLVLEGDLELSTIEMIVDGLVSDPPSTRQVVFDLSRVDEVRDVARRTSSNMTTKLLDEGYEVVVVDPDEVLSGFKDSRGREVTWWTPEQLADASS</sequence>
<dbReference type="NCBIfam" id="TIGR03814">
    <property type="entry name" value="Gln_ase"/>
    <property type="match status" value="1"/>
</dbReference>
<evidence type="ECO:0000313" key="8">
    <source>
        <dbReference type="EMBL" id="NYG37677.1"/>
    </source>
</evidence>
<dbReference type="AlphaFoldDB" id="A0A852X5G2"/>
<feature type="binding site" evidence="7">
    <location>
        <position position="238"/>
    </location>
    <ligand>
        <name>substrate</name>
    </ligand>
</feature>
<dbReference type="Proteomes" id="UP000592181">
    <property type="component" value="Unassembled WGS sequence"/>
</dbReference>
<comment type="caution">
    <text evidence="8">The sequence shown here is derived from an EMBL/GenBank/DDBJ whole genome shotgun (WGS) entry which is preliminary data.</text>
</comment>
<keyword evidence="4 7" id="KW-0378">Hydrolase</keyword>